<dbReference type="CDD" id="cd09117">
    <property type="entry name" value="PLDc_Bfil_DEXD_like"/>
    <property type="match status" value="1"/>
</dbReference>
<keyword evidence="3" id="KW-1185">Reference proteome</keyword>
<reference evidence="2 3" key="1">
    <citation type="submission" date="2015-09" db="EMBL/GenBank/DDBJ databases">
        <authorList>
            <consortium name="Swine Surveillance"/>
        </authorList>
    </citation>
    <scope>NUCLEOTIDE SEQUENCE [LARGE SCALE GENOMIC DNA]</scope>
    <source>
        <strain evidence="2 3">CECT 4357</strain>
    </source>
</reference>
<evidence type="ECO:0000313" key="3">
    <source>
        <dbReference type="Proteomes" id="UP000051587"/>
    </source>
</evidence>
<dbReference type="STRING" id="53501.SAMN04488043_103383"/>
<dbReference type="EMBL" id="CYSA01000005">
    <property type="protein sequence ID" value="CUH63105.1"/>
    <property type="molecule type" value="Genomic_DNA"/>
</dbReference>
<dbReference type="Pfam" id="PF13091">
    <property type="entry name" value="PLDc_2"/>
    <property type="match status" value="1"/>
</dbReference>
<dbReference type="SUPFAM" id="SSF56024">
    <property type="entry name" value="Phospholipase D/nuclease"/>
    <property type="match status" value="1"/>
</dbReference>
<dbReference type="Gene3D" id="3.30.870.10">
    <property type="entry name" value="Endonuclease Chain A"/>
    <property type="match status" value="1"/>
</dbReference>
<gene>
    <name evidence="2" type="ORF">TG4357_00483</name>
</gene>
<dbReference type="RefSeq" id="WP_058261282.1">
    <property type="nucleotide sequence ID" value="NZ_CP051181.1"/>
</dbReference>
<dbReference type="Proteomes" id="UP000051587">
    <property type="component" value="Unassembled WGS sequence"/>
</dbReference>
<proteinExistence type="predicted"/>
<evidence type="ECO:0000259" key="1">
    <source>
        <dbReference type="Pfam" id="PF13091"/>
    </source>
</evidence>
<protein>
    <recommendedName>
        <fullName evidence="1">Phospholipase D-like domain-containing protein</fullName>
    </recommendedName>
</protein>
<sequence length="448" mass="50666">MELFLGAINGNYLRNITENAAQDTEEVLAAVAYATDNSLLFDWCIEHDIPLKFWGRLDSQVAVNTNVLSKFLQRKSAKFTCKLVEKHHAKVIWWRGYGVYVGSANLTGSAWNTNVEAGFFIQETDIDDKLANDLLLMFSVLDKHATPLTQELFDLMVKRQKELAMKKPDDKPFWENSSINNWSGLVTTSPKKASDAKRDSFLSEWYSTLQVLRDISGQVIQPENRPTWVTDDAPSGAQADQFLHAFYYQKTFEGQKARYLDFFDRNKSNPDNARTDALKWWASLKAAPQGEDDMLNTTAPFLRNALSQENLPTLKYDDFKEVCFSVHSIKDYARRVRNSSVGLPSTGAAYNIPEKVAALSKTIWEQRTDAGLDVKEVLSYIFYGGKLNELPDRLWQAIDDPKFKIDGLGISALGELVGWALPDHYPPRNGRTSKALKALGYDVTVHVQ</sequence>
<feature type="domain" description="Phospholipase D-like" evidence="1">
    <location>
        <begin position="68"/>
        <end position="133"/>
    </location>
</feature>
<dbReference type="InterPro" id="IPR025202">
    <property type="entry name" value="PLD-like_dom"/>
</dbReference>
<name>A0A0P1FLJ5_THAGE</name>
<organism evidence="2 3">
    <name type="scientific">Thalassovita gelatinovora</name>
    <name type="common">Thalassobius gelatinovorus</name>
    <dbReference type="NCBI Taxonomy" id="53501"/>
    <lineage>
        <taxon>Bacteria</taxon>
        <taxon>Pseudomonadati</taxon>
        <taxon>Pseudomonadota</taxon>
        <taxon>Alphaproteobacteria</taxon>
        <taxon>Rhodobacterales</taxon>
        <taxon>Roseobacteraceae</taxon>
        <taxon>Thalassovita</taxon>
    </lineage>
</organism>
<evidence type="ECO:0000313" key="2">
    <source>
        <dbReference type="EMBL" id="CUH63105.1"/>
    </source>
</evidence>
<dbReference type="OrthoDB" id="7790352at2"/>
<dbReference type="AlphaFoldDB" id="A0A0P1FLJ5"/>
<accession>A0A0P1FLJ5</accession>